<dbReference type="GO" id="GO:0030322">
    <property type="term" value="P:stabilization of membrane potential"/>
    <property type="evidence" value="ECO:0007669"/>
    <property type="project" value="TreeGrafter"/>
</dbReference>
<keyword evidence="2" id="KW-0813">Transport</keyword>
<feature type="transmembrane region" description="Helical" evidence="10">
    <location>
        <begin position="543"/>
        <end position="568"/>
    </location>
</feature>
<evidence type="ECO:0000256" key="5">
    <source>
        <dbReference type="ARBA" id="ARBA00022989"/>
    </source>
</evidence>
<dbReference type="SUPFAM" id="SSF47473">
    <property type="entry name" value="EF-hand"/>
    <property type="match status" value="1"/>
</dbReference>
<dbReference type="Proteomes" id="UP001165122">
    <property type="component" value="Unassembled WGS sequence"/>
</dbReference>
<keyword evidence="14" id="KW-1185">Reference proteome</keyword>
<evidence type="ECO:0000259" key="12">
    <source>
        <dbReference type="PROSITE" id="PS50222"/>
    </source>
</evidence>
<dbReference type="Gene3D" id="1.10.238.10">
    <property type="entry name" value="EF-hand"/>
    <property type="match status" value="1"/>
</dbReference>
<protein>
    <recommendedName>
        <fullName evidence="15">Calmodulin</fullName>
    </recommendedName>
</protein>
<dbReference type="SMART" id="SM00239">
    <property type="entry name" value="C2"/>
    <property type="match status" value="1"/>
</dbReference>
<evidence type="ECO:0000256" key="1">
    <source>
        <dbReference type="ARBA" id="ARBA00004141"/>
    </source>
</evidence>
<dbReference type="PANTHER" id="PTHR11003:SF291">
    <property type="entry name" value="IP11374P"/>
    <property type="match status" value="1"/>
</dbReference>
<evidence type="ECO:0000256" key="6">
    <source>
        <dbReference type="ARBA" id="ARBA00023065"/>
    </source>
</evidence>
<dbReference type="GO" id="GO:0005509">
    <property type="term" value="F:calcium ion binding"/>
    <property type="evidence" value="ECO:0007669"/>
    <property type="project" value="InterPro"/>
</dbReference>
<keyword evidence="5 10" id="KW-1133">Transmembrane helix</keyword>
<feature type="domain" description="C2" evidence="11">
    <location>
        <begin position="100"/>
        <end position="223"/>
    </location>
</feature>
<dbReference type="SUPFAM" id="SSF49562">
    <property type="entry name" value="C2 domain (Calcium/lipid-binding domain, CaLB)"/>
    <property type="match status" value="1"/>
</dbReference>
<dbReference type="Pfam" id="PF00168">
    <property type="entry name" value="C2"/>
    <property type="match status" value="1"/>
</dbReference>
<evidence type="ECO:0000256" key="9">
    <source>
        <dbReference type="SAM" id="MobiDB-lite"/>
    </source>
</evidence>
<feature type="region of interest" description="Disordered" evidence="9">
    <location>
        <begin position="1"/>
        <end position="27"/>
    </location>
</feature>
<dbReference type="GO" id="GO:0005886">
    <property type="term" value="C:plasma membrane"/>
    <property type="evidence" value="ECO:0007669"/>
    <property type="project" value="TreeGrafter"/>
</dbReference>
<evidence type="ECO:0000256" key="4">
    <source>
        <dbReference type="ARBA" id="ARBA00022837"/>
    </source>
</evidence>
<accession>A0A9W7FUV4</accession>
<dbReference type="PANTHER" id="PTHR11003">
    <property type="entry name" value="POTASSIUM CHANNEL, SUBFAMILY K"/>
    <property type="match status" value="1"/>
</dbReference>
<dbReference type="PROSITE" id="PS00018">
    <property type="entry name" value="EF_HAND_1"/>
    <property type="match status" value="1"/>
</dbReference>
<feature type="compositionally biased region" description="Polar residues" evidence="9">
    <location>
        <begin position="1"/>
        <end position="15"/>
    </location>
</feature>
<sequence length="692" mass="77167">MVGVTISPNSKSTVGSTGGQPKPLGSFDKVKKMASDGTRWITGLGMSKSIVQGEISVGGRYFDMEKEMADTNAALSAMQEDSNQLGKMASQPTVGELTMVSENHRKQRVYKDKNFGTWLYLEIESCQGLGKADRFGQSDPFVIIKIGDVEISRTRVVHDNANPVWYDECFEFPPAHFDFKKVVFTLEVWDMDTTEVGSFLGLAEFVGEDFQFQTTVQTVTKPLGPSEALKNGVPALPTARPESSFFHRMASHNDPEEFGFLGVEKGAKGDLESGGEPSIKQEKSAKMSWDTLSKKVQRHGKDLDAYKIPNPDPTRRSRKSDMVYDEFKASKRTRYLAVGIILTYLLIGMVSFSFIFEKWTIIDSLYFSVVTFTTVGYGDLYPGCAYGDEPDYVDKPGSKMFACIFSLLGIAIIGYALQILGQQMVQAQVKALQTSGSSSRPKSTDMDIIINGSDSEEEKDKKLIQMAKKEQEAKSKRERDLIRDRYNKIGKMLIPIAALFIFGSLVFGHLEKWAPVDSLYWCVITAASIGYGEFSPKLQESRALAIVFIPLSVGVISQALAGIVNIFIEEEINRANAKLMGRELTIEDLEQMNTDDDGEVSQLEFVEFMLKTMKKVDQALLDDLHAQFRKMDADNSGSLQKSDLELIAKRKLAVRRKLTLAAYKEQLTKKARNSFNSRRLSSPKMAALVEMK</sequence>
<dbReference type="InterPro" id="IPR018247">
    <property type="entry name" value="EF_Hand_1_Ca_BS"/>
</dbReference>
<keyword evidence="4" id="KW-0106">Calcium</keyword>
<dbReference type="EMBL" id="BRXW01000332">
    <property type="protein sequence ID" value="GMI18415.1"/>
    <property type="molecule type" value="Genomic_DNA"/>
</dbReference>
<dbReference type="Pfam" id="PF07885">
    <property type="entry name" value="Ion_trans_2"/>
    <property type="match status" value="2"/>
</dbReference>
<keyword evidence="6" id="KW-0406">Ion transport</keyword>
<dbReference type="InterPro" id="IPR003280">
    <property type="entry name" value="2pore_dom_K_chnl"/>
</dbReference>
<proteinExistence type="predicted"/>
<dbReference type="AlphaFoldDB" id="A0A9W7FUV4"/>
<evidence type="ECO:0000256" key="3">
    <source>
        <dbReference type="ARBA" id="ARBA00022692"/>
    </source>
</evidence>
<evidence type="ECO:0000256" key="2">
    <source>
        <dbReference type="ARBA" id="ARBA00022448"/>
    </source>
</evidence>
<reference evidence="14" key="1">
    <citation type="journal article" date="2023" name="Commun. Biol.">
        <title>Genome analysis of Parmales, the sister group of diatoms, reveals the evolutionary specialization of diatoms from phago-mixotrophs to photoautotrophs.</title>
        <authorList>
            <person name="Ban H."/>
            <person name="Sato S."/>
            <person name="Yoshikawa S."/>
            <person name="Yamada K."/>
            <person name="Nakamura Y."/>
            <person name="Ichinomiya M."/>
            <person name="Sato N."/>
            <person name="Blanc-Mathieu R."/>
            <person name="Endo H."/>
            <person name="Kuwata A."/>
            <person name="Ogata H."/>
        </authorList>
    </citation>
    <scope>NUCLEOTIDE SEQUENCE [LARGE SCALE GENOMIC DNA]</scope>
    <source>
        <strain evidence="14">NIES 3700</strain>
    </source>
</reference>
<gene>
    <name evidence="13" type="ORF">TrLO_g15684</name>
</gene>
<dbReference type="InterPro" id="IPR011992">
    <property type="entry name" value="EF-hand-dom_pair"/>
</dbReference>
<dbReference type="Gene3D" id="2.60.40.150">
    <property type="entry name" value="C2 domain"/>
    <property type="match status" value="1"/>
</dbReference>
<evidence type="ECO:0000313" key="13">
    <source>
        <dbReference type="EMBL" id="GMI18415.1"/>
    </source>
</evidence>
<feature type="transmembrane region" description="Helical" evidence="10">
    <location>
        <begin position="489"/>
        <end position="507"/>
    </location>
</feature>
<feature type="region of interest" description="Disordered" evidence="9">
    <location>
        <begin position="269"/>
        <end position="288"/>
    </location>
</feature>
<name>A0A9W7FUV4_9STRA</name>
<dbReference type="Gene3D" id="1.10.287.70">
    <property type="match status" value="2"/>
</dbReference>
<keyword evidence="7 10" id="KW-0472">Membrane</keyword>
<comment type="subcellular location">
    <subcellularLocation>
        <location evidence="1">Membrane</location>
        <topology evidence="1">Multi-pass membrane protein</topology>
    </subcellularLocation>
</comment>
<dbReference type="InterPro" id="IPR000008">
    <property type="entry name" value="C2_dom"/>
</dbReference>
<dbReference type="InterPro" id="IPR013099">
    <property type="entry name" value="K_chnl_dom"/>
</dbReference>
<dbReference type="CDD" id="cd00030">
    <property type="entry name" value="C2"/>
    <property type="match status" value="1"/>
</dbReference>
<dbReference type="OrthoDB" id="43525at2759"/>
<evidence type="ECO:0000256" key="8">
    <source>
        <dbReference type="ARBA" id="ARBA00023303"/>
    </source>
</evidence>
<keyword evidence="3 10" id="KW-0812">Transmembrane</keyword>
<evidence type="ECO:0000259" key="11">
    <source>
        <dbReference type="PROSITE" id="PS50004"/>
    </source>
</evidence>
<feature type="transmembrane region" description="Helical" evidence="10">
    <location>
        <begin position="399"/>
        <end position="420"/>
    </location>
</feature>
<evidence type="ECO:0000313" key="14">
    <source>
        <dbReference type="Proteomes" id="UP001165122"/>
    </source>
</evidence>
<dbReference type="InterPro" id="IPR002048">
    <property type="entry name" value="EF_hand_dom"/>
</dbReference>
<dbReference type="PROSITE" id="PS50222">
    <property type="entry name" value="EF_HAND_2"/>
    <property type="match status" value="1"/>
</dbReference>
<feature type="transmembrane region" description="Helical" evidence="10">
    <location>
        <begin position="335"/>
        <end position="356"/>
    </location>
</feature>
<evidence type="ECO:0000256" key="7">
    <source>
        <dbReference type="ARBA" id="ARBA00023136"/>
    </source>
</evidence>
<dbReference type="GO" id="GO:0005737">
    <property type="term" value="C:cytoplasm"/>
    <property type="evidence" value="ECO:0007669"/>
    <property type="project" value="UniProtKB-ARBA"/>
</dbReference>
<keyword evidence="8" id="KW-0407">Ion channel</keyword>
<evidence type="ECO:0000256" key="10">
    <source>
        <dbReference type="SAM" id="Phobius"/>
    </source>
</evidence>
<organism evidence="13 14">
    <name type="scientific">Triparma laevis f. longispina</name>
    <dbReference type="NCBI Taxonomy" id="1714387"/>
    <lineage>
        <taxon>Eukaryota</taxon>
        <taxon>Sar</taxon>
        <taxon>Stramenopiles</taxon>
        <taxon>Ochrophyta</taxon>
        <taxon>Bolidophyceae</taxon>
        <taxon>Parmales</taxon>
        <taxon>Triparmaceae</taxon>
        <taxon>Triparma</taxon>
    </lineage>
</organism>
<comment type="caution">
    <text evidence="13">The sequence shown here is derived from an EMBL/GenBank/DDBJ whole genome shotgun (WGS) entry which is preliminary data.</text>
</comment>
<dbReference type="GO" id="GO:0015271">
    <property type="term" value="F:outward rectifier potassium channel activity"/>
    <property type="evidence" value="ECO:0007669"/>
    <property type="project" value="TreeGrafter"/>
</dbReference>
<feature type="domain" description="EF-hand" evidence="12">
    <location>
        <begin position="619"/>
        <end position="654"/>
    </location>
</feature>
<dbReference type="GO" id="GO:0022841">
    <property type="term" value="F:potassium ion leak channel activity"/>
    <property type="evidence" value="ECO:0007669"/>
    <property type="project" value="TreeGrafter"/>
</dbReference>
<evidence type="ECO:0008006" key="15">
    <source>
        <dbReference type="Google" id="ProtNLM"/>
    </source>
</evidence>
<dbReference type="PROSITE" id="PS50004">
    <property type="entry name" value="C2"/>
    <property type="match status" value="1"/>
</dbReference>
<dbReference type="InterPro" id="IPR035892">
    <property type="entry name" value="C2_domain_sf"/>
</dbReference>
<dbReference type="SUPFAM" id="SSF81324">
    <property type="entry name" value="Voltage-gated potassium channels"/>
    <property type="match status" value="2"/>
</dbReference>